<comment type="caution">
    <text evidence="1">The sequence shown here is derived from an EMBL/GenBank/DDBJ whole genome shotgun (WGS) entry which is preliminary data.</text>
</comment>
<name>A0A073K2S5_LIMRT</name>
<organism evidence="1 2">
    <name type="scientific">Limosilactobacillus reuteri</name>
    <name type="common">Lactobacillus reuteri</name>
    <dbReference type="NCBI Taxonomy" id="1598"/>
    <lineage>
        <taxon>Bacteria</taxon>
        <taxon>Bacillati</taxon>
        <taxon>Bacillota</taxon>
        <taxon>Bacilli</taxon>
        <taxon>Lactobacillales</taxon>
        <taxon>Lactobacillaceae</taxon>
        <taxon>Limosilactobacillus</taxon>
    </lineage>
</organism>
<dbReference type="PATRIC" id="fig|1598.90.peg.505"/>
<sequence>MEIILVQPTDKSYRLNKALNSDFWELVNDSDEYDSYITFKRLDAFFCDYDIFRSFAEAEKFLDDIDMGDTYKKRMRKELDKIKDDVRIFNWAVA</sequence>
<dbReference type="EMBL" id="JOSX01000010">
    <property type="protein sequence ID" value="KEK16096.1"/>
    <property type="molecule type" value="Genomic_DNA"/>
</dbReference>
<dbReference type="RefSeq" id="WP_035168368.1">
    <property type="nucleotide sequence ID" value="NZ_NBBD01000005.1"/>
</dbReference>
<dbReference type="Proteomes" id="UP000027731">
    <property type="component" value="Unassembled WGS sequence"/>
</dbReference>
<proteinExistence type="predicted"/>
<accession>A0A073K2S5</accession>
<reference evidence="1 2" key="1">
    <citation type="submission" date="2014-06" db="EMBL/GenBank/DDBJ databases">
        <title>Genetic determinant of reutericyclin biosynthesis of Lactobacillus reuteri.</title>
        <authorList>
            <person name="Lin X."/>
            <person name="Duar R."/>
            <person name="Walter J."/>
            <person name="Gaenzle M."/>
        </authorList>
    </citation>
    <scope>NUCLEOTIDE SEQUENCE [LARGE SCALE GENOMIC DNA]</scope>
    <source>
        <strain evidence="1 2">LTH2584</strain>
    </source>
</reference>
<evidence type="ECO:0000313" key="2">
    <source>
        <dbReference type="Proteomes" id="UP000027731"/>
    </source>
</evidence>
<evidence type="ECO:0000313" key="1">
    <source>
        <dbReference type="EMBL" id="KEK16096.1"/>
    </source>
</evidence>
<dbReference type="AlphaFoldDB" id="A0A073K2S5"/>
<protein>
    <submittedName>
        <fullName evidence="1">Uncharacterized protein</fullName>
    </submittedName>
</protein>
<gene>
    <name evidence="1" type="ORF">LR3_08505</name>
</gene>